<dbReference type="RefSeq" id="WP_221029442.1">
    <property type="nucleotide sequence ID" value="NZ_CP139781.1"/>
</dbReference>
<reference evidence="2 3" key="2">
    <citation type="submission" date="2023-12" db="EMBL/GenBank/DDBJ databases">
        <title>Description of an unclassified Opitutus bacterium of Verrucomicrobiota.</title>
        <authorList>
            <person name="Zhang D.-F."/>
        </authorList>
    </citation>
    <scope>NUCLEOTIDE SEQUENCE [LARGE SCALE GENOMIC DNA]</scope>
    <source>
        <strain evidence="2 3">WL0086</strain>
    </source>
</reference>
<evidence type="ECO:0000313" key="3">
    <source>
        <dbReference type="Proteomes" id="UP000738431"/>
    </source>
</evidence>
<gene>
    <name evidence="2" type="ORF">K1X11_020220</name>
</gene>
<dbReference type="EMBL" id="CP139781">
    <property type="protein sequence ID" value="WRQ87145.1"/>
    <property type="molecule type" value="Genomic_DNA"/>
</dbReference>
<sequence>MAVPQKFRNLICMADLFFALSASLFLLAAMEGKSLDGEQPIVDRDPDPAAIAEAVNALERETDHVEAQLRALETLVEDLDLKPEETAP</sequence>
<feature type="signal peptide" evidence="1">
    <location>
        <begin position="1"/>
        <end position="28"/>
    </location>
</feature>
<dbReference type="Proteomes" id="UP000738431">
    <property type="component" value="Chromosome"/>
</dbReference>
<reference evidence="2 3" key="1">
    <citation type="submission" date="2021-08" db="EMBL/GenBank/DDBJ databases">
        <authorList>
            <person name="Zhang D."/>
            <person name="Zhang A."/>
            <person name="Wang L."/>
        </authorList>
    </citation>
    <scope>NUCLEOTIDE SEQUENCE [LARGE SCALE GENOMIC DNA]</scope>
    <source>
        <strain evidence="2 3">WL0086</strain>
    </source>
</reference>
<accession>A0ABZ1C672</accession>
<proteinExistence type="predicted"/>
<keyword evidence="3" id="KW-1185">Reference proteome</keyword>
<keyword evidence="1" id="KW-0732">Signal</keyword>
<name>A0ABZ1C672_9BACT</name>
<organism evidence="2 3">
    <name type="scientific">Actomonas aquatica</name>
    <dbReference type="NCBI Taxonomy" id="2866162"/>
    <lineage>
        <taxon>Bacteria</taxon>
        <taxon>Pseudomonadati</taxon>
        <taxon>Verrucomicrobiota</taxon>
        <taxon>Opitutia</taxon>
        <taxon>Opitutales</taxon>
        <taxon>Opitutaceae</taxon>
        <taxon>Actomonas</taxon>
    </lineage>
</organism>
<protein>
    <submittedName>
        <fullName evidence="2">Uncharacterized protein</fullName>
    </submittedName>
</protein>
<feature type="chain" id="PRO_5046606179" evidence="1">
    <location>
        <begin position="29"/>
        <end position="88"/>
    </location>
</feature>
<evidence type="ECO:0000256" key="1">
    <source>
        <dbReference type="SAM" id="SignalP"/>
    </source>
</evidence>
<evidence type="ECO:0000313" key="2">
    <source>
        <dbReference type="EMBL" id="WRQ87145.1"/>
    </source>
</evidence>